<evidence type="ECO:0000313" key="6">
    <source>
        <dbReference type="Proteomes" id="UP001139887"/>
    </source>
</evidence>
<dbReference type="PANTHER" id="PTHR24096">
    <property type="entry name" value="LONG-CHAIN-FATTY-ACID--COA LIGASE"/>
    <property type="match status" value="1"/>
</dbReference>
<evidence type="ECO:0000256" key="1">
    <source>
        <dbReference type="ARBA" id="ARBA00006432"/>
    </source>
</evidence>
<comment type="similarity">
    <text evidence="1">Belongs to the ATP-dependent AMP-binding enzyme family.</text>
</comment>
<dbReference type="Gene3D" id="3.40.50.12780">
    <property type="entry name" value="N-terminal domain of ligase-like"/>
    <property type="match status" value="1"/>
</dbReference>
<dbReference type="Gene3D" id="3.30.300.30">
    <property type="match status" value="1"/>
</dbReference>
<dbReference type="CDD" id="cd05911">
    <property type="entry name" value="Firefly_Luc_like"/>
    <property type="match status" value="1"/>
</dbReference>
<dbReference type="Pfam" id="PF13193">
    <property type="entry name" value="AMP-binding_C"/>
    <property type="match status" value="1"/>
</dbReference>
<dbReference type="PROSITE" id="PS00455">
    <property type="entry name" value="AMP_BINDING"/>
    <property type="match status" value="1"/>
</dbReference>
<keyword evidence="2" id="KW-0436">Ligase</keyword>
<evidence type="ECO:0000259" key="3">
    <source>
        <dbReference type="Pfam" id="PF00501"/>
    </source>
</evidence>
<dbReference type="EMBL" id="JANBUW010000144">
    <property type="protein sequence ID" value="KAJ2848668.1"/>
    <property type="molecule type" value="Genomic_DNA"/>
</dbReference>
<keyword evidence="6" id="KW-1185">Reference proteome</keyword>
<feature type="domain" description="AMP-dependent synthetase/ligase" evidence="3">
    <location>
        <begin position="40"/>
        <end position="410"/>
    </location>
</feature>
<dbReference type="GO" id="GO:0016405">
    <property type="term" value="F:CoA-ligase activity"/>
    <property type="evidence" value="ECO:0007669"/>
    <property type="project" value="TreeGrafter"/>
</dbReference>
<dbReference type="SUPFAM" id="SSF56801">
    <property type="entry name" value="Acetyl-CoA synthetase-like"/>
    <property type="match status" value="1"/>
</dbReference>
<dbReference type="OrthoDB" id="10253115at2759"/>
<accession>A0A9W8I8A6</accession>
<dbReference type="AlphaFoldDB" id="A0A9W8I8A6"/>
<dbReference type="InterPro" id="IPR020845">
    <property type="entry name" value="AMP-binding_CS"/>
</dbReference>
<gene>
    <name evidence="5" type="ORF">IWW36_003163</name>
</gene>
<dbReference type="InterPro" id="IPR025110">
    <property type="entry name" value="AMP-bd_C"/>
</dbReference>
<evidence type="ECO:0000313" key="5">
    <source>
        <dbReference type="EMBL" id="KAJ2848668.1"/>
    </source>
</evidence>
<name>A0A9W8I8A6_9FUNG</name>
<feature type="domain" description="AMP-binding enzyme C-terminal" evidence="4">
    <location>
        <begin position="462"/>
        <end position="543"/>
    </location>
</feature>
<comment type="caution">
    <text evidence="5">The sequence shown here is derived from an EMBL/GenBank/DDBJ whole genome shotgun (WGS) entry which is preliminary data.</text>
</comment>
<dbReference type="Proteomes" id="UP001139887">
    <property type="component" value="Unassembled WGS sequence"/>
</dbReference>
<sequence>MVQLSLKSSLPDVDIPALDIPTFFFNSVKKSAEFTRENSPRPLFVDGAKDSKQSITLAELEDQASKLASGLYHHAGLRSCDVVAVVMPNSIHYTTVILAVLMTGASCTLVNPAYTARELAHQLLDSKAKHVFTTAALCPNLDAAISENSIPISQLYVVDETAPTLEHIKAQPMSSIFCEKDYPRAYITNEQEQQSTVAFIPYSSGTTGKPKGVMLSHRNIIANILQAAALVGCQHQKLKFPSTSVGVLPMFHSFGLLFLCLLMPFNGTSTVIMSKFDMTRFLQIIQEYRVTETMLVPPILNCLAKMPKATEQYDLSSLITIIVGAAPLSSDTIAALEKKLPQMQVLQGYGMSEGSPALSLNPASGLRNVLSVGRLVPNIEARVLNDEGKFVGIGKSGELCFRGPNVMLGYVNNPEETQKTIDQDGFLHTGDVGYIDEHQHVFITDRKKELIKFNGFQVAPAELEGLLMQHPQVRDCAVAGVFDEARQTEVPKAFLVLADTDAQDAQTIGQKVVEWLNAQVAYFKQLRGGFTILDVIPKSASGKILRRMLK</sequence>
<dbReference type="InterPro" id="IPR042099">
    <property type="entry name" value="ANL_N_sf"/>
</dbReference>
<protein>
    <submittedName>
        <fullName evidence="5">Uncharacterized protein</fullName>
    </submittedName>
</protein>
<dbReference type="PANTHER" id="PTHR24096:SF149">
    <property type="entry name" value="AMP-BINDING DOMAIN-CONTAINING PROTEIN-RELATED"/>
    <property type="match status" value="1"/>
</dbReference>
<dbReference type="InterPro" id="IPR045851">
    <property type="entry name" value="AMP-bd_C_sf"/>
</dbReference>
<dbReference type="Pfam" id="PF00501">
    <property type="entry name" value="AMP-binding"/>
    <property type="match status" value="1"/>
</dbReference>
<organism evidence="5 6">
    <name type="scientific">Coemansia brasiliensis</name>
    <dbReference type="NCBI Taxonomy" id="2650707"/>
    <lineage>
        <taxon>Eukaryota</taxon>
        <taxon>Fungi</taxon>
        <taxon>Fungi incertae sedis</taxon>
        <taxon>Zoopagomycota</taxon>
        <taxon>Kickxellomycotina</taxon>
        <taxon>Kickxellomycetes</taxon>
        <taxon>Kickxellales</taxon>
        <taxon>Kickxellaceae</taxon>
        <taxon>Coemansia</taxon>
    </lineage>
</organism>
<evidence type="ECO:0000256" key="2">
    <source>
        <dbReference type="ARBA" id="ARBA00022598"/>
    </source>
</evidence>
<reference evidence="5" key="1">
    <citation type="submission" date="2022-07" db="EMBL/GenBank/DDBJ databases">
        <title>Phylogenomic reconstructions and comparative analyses of Kickxellomycotina fungi.</title>
        <authorList>
            <person name="Reynolds N.K."/>
            <person name="Stajich J.E."/>
            <person name="Barry K."/>
            <person name="Grigoriev I.V."/>
            <person name="Crous P."/>
            <person name="Smith M.E."/>
        </authorList>
    </citation>
    <scope>NUCLEOTIDE SEQUENCE</scope>
    <source>
        <strain evidence="5">NRRL 1566</strain>
    </source>
</reference>
<proteinExistence type="inferred from homology"/>
<dbReference type="InterPro" id="IPR000873">
    <property type="entry name" value="AMP-dep_synth/lig_dom"/>
</dbReference>
<evidence type="ECO:0000259" key="4">
    <source>
        <dbReference type="Pfam" id="PF13193"/>
    </source>
</evidence>
<dbReference type="FunFam" id="3.40.50.12780:FF:000003">
    <property type="entry name" value="Long-chain-fatty-acid--CoA ligase FadD"/>
    <property type="match status" value="1"/>
</dbReference>